<dbReference type="Proteomes" id="UP001620626">
    <property type="component" value="Unassembled WGS sequence"/>
</dbReference>
<dbReference type="AlphaFoldDB" id="A0ABD2IML9"/>
<proteinExistence type="predicted"/>
<name>A0ABD2IML9_9BILA</name>
<feature type="compositionally biased region" description="Acidic residues" evidence="2">
    <location>
        <begin position="184"/>
        <end position="193"/>
    </location>
</feature>
<dbReference type="EMBL" id="JBICBT010001137">
    <property type="protein sequence ID" value="KAL3081324.1"/>
    <property type="molecule type" value="Genomic_DNA"/>
</dbReference>
<protein>
    <submittedName>
        <fullName evidence="3">Uncharacterized protein</fullName>
    </submittedName>
</protein>
<evidence type="ECO:0000256" key="1">
    <source>
        <dbReference type="SAM" id="Coils"/>
    </source>
</evidence>
<feature type="compositionally biased region" description="Low complexity" evidence="2">
    <location>
        <begin position="160"/>
        <end position="172"/>
    </location>
</feature>
<keyword evidence="4" id="KW-1185">Reference proteome</keyword>
<comment type="caution">
    <text evidence="3">The sequence shown here is derived from an EMBL/GenBank/DDBJ whole genome shotgun (WGS) entry which is preliminary data.</text>
</comment>
<reference evidence="3 4" key="1">
    <citation type="submission" date="2024-10" db="EMBL/GenBank/DDBJ databases">
        <authorList>
            <person name="Kim D."/>
        </authorList>
    </citation>
    <scope>NUCLEOTIDE SEQUENCE [LARGE SCALE GENOMIC DNA]</scope>
    <source>
        <strain evidence="3">BH-2024</strain>
    </source>
</reference>
<evidence type="ECO:0000256" key="2">
    <source>
        <dbReference type="SAM" id="MobiDB-lite"/>
    </source>
</evidence>
<sequence length="283" mass="31101">MACAGPAPKPKCVLGPNECPLTQIISIQRKDKGKDERRTIQFIHLAKRTNEFKKRTDGQKLTNLSANSKTMFGHFASSSSSTDCDSNLALSPPLFPCPSCQCRRLPSLARTLSSLNLLPMLLLLTLSVFLLASPSVCSASPQFPMSAGIGDSPPSLQYVASSSASASLSSSEESARKSPMGEEKADDWEEEEDTKLKQDQNQMKKNPHRMVVKRQMKRAVEAMEAAEDEKLVEEEQEEQQQSCTVRVQVVKKVKGKCVRLHGGQSACQSADYLDPVNEDCMFS</sequence>
<evidence type="ECO:0000313" key="3">
    <source>
        <dbReference type="EMBL" id="KAL3081324.1"/>
    </source>
</evidence>
<feature type="coiled-coil region" evidence="1">
    <location>
        <begin position="209"/>
        <end position="236"/>
    </location>
</feature>
<feature type="region of interest" description="Disordered" evidence="2">
    <location>
        <begin position="160"/>
        <end position="208"/>
    </location>
</feature>
<evidence type="ECO:0000313" key="4">
    <source>
        <dbReference type="Proteomes" id="UP001620626"/>
    </source>
</evidence>
<feature type="compositionally biased region" description="Basic and acidic residues" evidence="2">
    <location>
        <begin position="173"/>
        <end position="183"/>
    </location>
</feature>
<keyword evidence="1" id="KW-0175">Coiled coil</keyword>
<accession>A0ABD2IML9</accession>
<gene>
    <name evidence="3" type="ORF">niasHT_039801</name>
</gene>
<organism evidence="3 4">
    <name type="scientific">Heterodera trifolii</name>
    <dbReference type="NCBI Taxonomy" id="157864"/>
    <lineage>
        <taxon>Eukaryota</taxon>
        <taxon>Metazoa</taxon>
        <taxon>Ecdysozoa</taxon>
        <taxon>Nematoda</taxon>
        <taxon>Chromadorea</taxon>
        <taxon>Rhabditida</taxon>
        <taxon>Tylenchina</taxon>
        <taxon>Tylenchomorpha</taxon>
        <taxon>Tylenchoidea</taxon>
        <taxon>Heteroderidae</taxon>
        <taxon>Heteroderinae</taxon>
        <taxon>Heterodera</taxon>
    </lineage>
</organism>